<sequence length="839" mass="95492">MDPMEFIQHSAALSNSLGFVLDEGASELVRRLASQLGIVSRRCASFREGAAEFRENVQNLLPIIQAIKYSGVELPEKRQVELDKLSSLLRDGVELTLKLLASKRWHVYQNLRLWKQMEKIEKEISRFIQLLPVYIMADVQQMRAEMAARFDSCERSRQRIEQSLWDVRFGTGAFVAEAVRIQQEAEEERARGDGVIVALENGKRIVREMLIGREDQHIVGIHGIGGSGKTTLAREIIRDAQVKAHFGDRILFLTVSQSPNIDVLKARITSFFMGCNGYASYDHLSQWTLQQSLPDEQPRLILLDDVWTSQALNQLYFQTPGCKTLVVSRFNFDTFYTLKYEMEILSEGDSMALFCQSAFGQRVIPPGFNETLVKQVVNECEGLPLALKVIGASLRDKEEKYWEGAKARLSKGEPISDTHRCLLSERMGISINYLQPNVRECFLDLGAFPEDMKIPLDMLVRIWVETRGIDEEEAYAIVAELSNKNLLTLVKDARAGDSYSSYSEISITQHDVLRDLAIQLSNQGEINARKRLLMPRRERELPGDWDRNSNRPFQAQIVSVHTEKMEEMDWQQMDFPKAEVLIINFSAEDYFLPPFIDNMINLRALIVINQGTTNAVLRNFSVFGNLANLRSLWLEKICVPQLTDTTMPLRKMKKICLVLCKINNSLGKSAVDLPQIFPGLVDLTIDHCDDLFELPSGMCGLSRVRNLSITNCHSLQKLPADLDRLSNLEILRVYACPNLKSLPLSVCELSSLKYLDISQCVNLTQLPEGISRLTSLEKIDMRECPQVMHLPMSFRSMKSLRNVICDEEVAWGWKEVAKAVPNLNIKIAEKCFTLDWLDE</sequence>
<keyword evidence="2" id="KW-1185">Reference proteome</keyword>
<evidence type="ECO:0000313" key="2">
    <source>
        <dbReference type="Proteomes" id="UP001057402"/>
    </source>
</evidence>
<protein>
    <submittedName>
        <fullName evidence="1">Uncharacterized protein</fullName>
    </submittedName>
</protein>
<proteinExistence type="predicted"/>
<name>A0ACB9NYC2_9MYRT</name>
<comment type="caution">
    <text evidence="1">The sequence shown here is derived from an EMBL/GenBank/DDBJ whole genome shotgun (WGS) entry which is preliminary data.</text>
</comment>
<organism evidence="1 2">
    <name type="scientific">Melastoma candidum</name>
    <dbReference type="NCBI Taxonomy" id="119954"/>
    <lineage>
        <taxon>Eukaryota</taxon>
        <taxon>Viridiplantae</taxon>
        <taxon>Streptophyta</taxon>
        <taxon>Embryophyta</taxon>
        <taxon>Tracheophyta</taxon>
        <taxon>Spermatophyta</taxon>
        <taxon>Magnoliopsida</taxon>
        <taxon>eudicotyledons</taxon>
        <taxon>Gunneridae</taxon>
        <taxon>Pentapetalae</taxon>
        <taxon>rosids</taxon>
        <taxon>malvids</taxon>
        <taxon>Myrtales</taxon>
        <taxon>Melastomataceae</taxon>
        <taxon>Melastomatoideae</taxon>
        <taxon>Melastomateae</taxon>
        <taxon>Melastoma</taxon>
    </lineage>
</organism>
<reference evidence="2" key="1">
    <citation type="journal article" date="2023" name="Front. Plant Sci.">
        <title>Chromosomal-level genome assembly of Melastoma candidum provides insights into trichome evolution.</title>
        <authorList>
            <person name="Zhong Y."/>
            <person name="Wu W."/>
            <person name="Sun C."/>
            <person name="Zou P."/>
            <person name="Liu Y."/>
            <person name="Dai S."/>
            <person name="Zhou R."/>
        </authorList>
    </citation>
    <scope>NUCLEOTIDE SEQUENCE [LARGE SCALE GENOMIC DNA]</scope>
</reference>
<dbReference type="Proteomes" id="UP001057402">
    <property type="component" value="Chromosome 7"/>
</dbReference>
<evidence type="ECO:0000313" key="1">
    <source>
        <dbReference type="EMBL" id="KAI4339856.1"/>
    </source>
</evidence>
<gene>
    <name evidence="1" type="ORF">MLD38_024750</name>
</gene>
<dbReference type="EMBL" id="CM042886">
    <property type="protein sequence ID" value="KAI4339856.1"/>
    <property type="molecule type" value="Genomic_DNA"/>
</dbReference>
<accession>A0ACB9NYC2</accession>